<dbReference type="Proteomes" id="UP000323632">
    <property type="component" value="Unassembled WGS sequence"/>
</dbReference>
<dbReference type="InterPro" id="IPR031165">
    <property type="entry name" value="GNAT_YJDJ"/>
</dbReference>
<dbReference type="InterPro" id="IPR045057">
    <property type="entry name" value="Gcn5-rel_NAT"/>
</dbReference>
<proteinExistence type="predicted"/>
<gene>
    <name evidence="2" type="ORF">F0919_10670</name>
</gene>
<dbReference type="Pfam" id="PF14542">
    <property type="entry name" value="Acetyltransf_CG"/>
    <property type="match status" value="1"/>
</dbReference>
<dbReference type="AlphaFoldDB" id="A0A5M6CIN1"/>
<accession>A0A5M6CIN1</accession>
<comment type="caution">
    <text evidence="2">The sequence shown here is derived from an EMBL/GenBank/DDBJ whole genome shotgun (WGS) entry which is preliminary data.</text>
</comment>
<evidence type="ECO:0000313" key="3">
    <source>
        <dbReference type="Proteomes" id="UP000323632"/>
    </source>
</evidence>
<organism evidence="2 3">
    <name type="scientific">Taibaiella lutea</name>
    <dbReference type="NCBI Taxonomy" id="2608001"/>
    <lineage>
        <taxon>Bacteria</taxon>
        <taxon>Pseudomonadati</taxon>
        <taxon>Bacteroidota</taxon>
        <taxon>Chitinophagia</taxon>
        <taxon>Chitinophagales</taxon>
        <taxon>Chitinophagaceae</taxon>
        <taxon>Taibaiella</taxon>
    </lineage>
</organism>
<dbReference type="PROSITE" id="PS51729">
    <property type="entry name" value="GNAT_YJDJ"/>
    <property type="match status" value="1"/>
</dbReference>
<evidence type="ECO:0000259" key="1">
    <source>
        <dbReference type="PROSITE" id="PS51729"/>
    </source>
</evidence>
<dbReference type="PANTHER" id="PTHR31435">
    <property type="entry name" value="PROTEIN NATD1"/>
    <property type="match status" value="1"/>
</dbReference>
<dbReference type="GO" id="GO:0016740">
    <property type="term" value="F:transferase activity"/>
    <property type="evidence" value="ECO:0007669"/>
    <property type="project" value="UniProtKB-KW"/>
</dbReference>
<dbReference type="SUPFAM" id="SSF55729">
    <property type="entry name" value="Acyl-CoA N-acyltransferases (Nat)"/>
    <property type="match status" value="1"/>
</dbReference>
<feature type="domain" description="N-acetyltransferase" evidence="1">
    <location>
        <begin position="32"/>
        <end position="119"/>
    </location>
</feature>
<dbReference type="EMBL" id="VWSH01000002">
    <property type="protein sequence ID" value="KAA5535051.1"/>
    <property type="molecule type" value="Genomic_DNA"/>
</dbReference>
<dbReference type="CDD" id="cd04301">
    <property type="entry name" value="NAT_SF"/>
    <property type="match status" value="1"/>
</dbReference>
<reference evidence="2 3" key="1">
    <citation type="submission" date="2019-09" db="EMBL/GenBank/DDBJ databases">
        <title>Genome sequence and assembly of Taibaiella sp.</title>
        <authorList>
            <person name="Chhetri G."/>
        </authorList>
    </citation>
    <scope>NUCLEOTIDE SEQUENCE [LARGE SCALE GENOMIC DNA]</scope>
    <source>
        <strain evidence="2 3">KVB11</strain>
    </source>
</reference>
<name>A0A5M6CIN1_9BACT</name>
<sequence>MPYLYFQTFKHFLCKTVNQTKSQKTKMHIEQVNHEKNGYFRALENDTEAGLMTYTWAGDTKLIIDHTEVNPAFGGQGVGKKLVMQAVAFARESNIKILPLCPFAKSVFDKTPEIADVLF</sequence>
<evidence type="ECO:0000313" key="2">
    <source>
        <dbReference type="EMBL" id="KAA5535051.1"/>
    </source>
</evidence>
<dbReference type="PANTHER" id="PTHR31435:SF10">
    <property type="entry name" value="BSR4717 PROTEIN"/>
    <property type="match status" value="1"/>
</dbReference>
<keyword evidence="2" id="KW-0808">Transferase</keyword>
<dbReference type="Gene3D" id="3.40.630.30">
    <property type="match status" value="1"/>
</dbReference>
<protein>
    <submittedName>
        <fullName evidence="2">N-acetyltransferase</fullName>
    </submittedName>
</protein>
<dbReference type="InterPro" id="IPR016181">
    <property type="entry name" value="Acyl_CoA_acyltransferase"/>
</dbReference>
<keyword evidence="3" id="KW-1185">Reference proteome</keyword>